<protein>
    <recommendedName>
        <fullName evidence="3">Heat-shock protein Hsp20</fullName>
    </recommendedName>
</protein>
<dbReference type="RefSeq" id="WP_255331475.1">
    <property type="nucleotide sequence ID" value="NZ_VOTZ01000002.1"/>
</dbReference>
<keyword evidence="2" id="KW-1185">Reference proteome</keyword>
<accession>A0ABD4TFS1</accession>
<dbReference type="Proteomes" id="UP001524383">
    <property type="component" value="Unassembled WGS sequence"/>
</dbReference>
<name>A0ABD4TFS1_9EURY</name>
<gene>
    <name evidence="1" type="ORF">FTO68_00945</name>
</gene>
<evidence type="ECO:0008006" key="3">
    <source>
        <dbReference type="Google" id="ProtNLM"/>
    </source>
</evidence>
<reference evidence="1 2" key="1">
    <citation type="submission" date="2019-08" db="EMBL/GenBank/DDBJ databases">
        <authorList>
            <person name="Chen S.-C."/>
            <person name="Lai M.-C."/>
            <person name="You Y.-T."/>
        </authorList>
    </citation>
    <scope>NUCLEOTIDE SEQUENCE [LARGE SCALE GENOMIC DNA]</scope>
    <source>
        <strain evidence="1 2">P2F9704a</strain>
    </source>
</reference>
<evidence type="ECO:0000313" key="2">
    <source>
        <dbReference type="Proteomes" id="UP001524383"/>
    </source>
</evidence>
<dbReference type="CDD" id="cd00298">
    <property type="entry name" value="ACD_sHsps_p23-like"/>
    <property type="match status" value="1"/>
</dbReference>
<dbReference type="InterPro" id="IPR008978">
    <property type="entry name" value="HSP20-like_chaperone"/>
</dbReference>
<dbReference type="EMBL" id="VOTZ01000002">
    <property type="protein sequence ID" value="MCQ1537561.1"/>
    <property type="molecule type" value="Genomic_DNA"/>
</dbReference>
<sequence>MNDQPSDAYRELIDAVRKIMAESMDFDGTYPRVMGFRVVINGAPVNIAEMPSEEEEHAVEIYEINDDLIIATDVSGYDPDEIRIFFESGRLHIVSHERRSPIAVVDLPQVDPDNIRMSCINGVLEITCRKDTDKGHEIIHIE</sequence>
<proteinExistence type="predicted"/>
<dbReference type="Gene3D" id="2.60.40.790">
    <property type="match status" value="1"/>
</dbReference>
<evidence type="ECO:0000313" key="1">
    <source>
        <dbReference type="EMBL" id="MCQ1537561.1"/>
    </source>
</evidence>
<dbReference type="SUPFAM" id="SSF49764">
    <property type="entry name" value="HSP20-like chaperones"/>
    <property type="match status" value="1"/>
</dbReference>
<dbReference type="AlphaFoldDB" id="A0ABD4TFS1"/>
<organism evidence="1 2">
    <name type="scientific">Methanocalculus taiwanensis</name>
    <dbReference type="NCBI Taxonomy" id="106207"/>
    <lineage>
        <taxon>Archaea</taxon>
        <taxon>Methanobacteriati</taxon>
        <taxon>Methanobacteriota</taxon>
        <taxon>Stenosarchaea group</taxon>
        <taxon>Methanomicrobia</taxon>
        <taxon>Methanomicrobiales</taxon>
        <taxon>Methanocalculaceae</taxon>
        <taxon>Methanocalculus</taxon>
    </lineage>
</organism>
<comment type="caution">
    <text evidence="1">The sequence shown here is derived from an EMBL/GenBank/DDBJ whole genome shotgun (WGS) entry which is preliminary data.</text>
</comment>